<dbReference type="Proteomes" id="UP000234781">
    <property type="component" value="Chromosome"/>
</dbReference>
<dbReference type="SMART" id="SM00974">
    <property type="entry name" value="T5orf172"/>
    <property type="match status" value="1"/>
</dbReference>
<name>A0A9X7F4W9_NEIPE</name>
<dbReference type="InterPro" id="IPR018306">
    <property type="entry name" value="Phage_T5_Orf172_DNA-bd"/>
</dbReference>
<protein>
    <submittedName>
        <fullName evidence="1">GIY-YIG nuclease family protein</fullName>
    </submittedName>
</protein>
<evidence type="ECO:0000313" key="1">
    <source>
        <dbReference type="EMBL" id="WOS97316.1"/>
    </source>
</evidence>
<dbReference type="EMBL" id="CP136962">
    <property type="protein sequence ID" value="WOS97316.1"/>
    <property type="molecule type" value="Genomic_DNA"/>
</dbReference>
<organism evidence="1 2">
    <name type="scientific">Neisseria perflava</name>
    <dbReference type="NCBI Taxonomy" id="33053"/>
    <lineage>
        <taxon>Bacteria</taxon>
        <taxon>Pseudomonadati</taxon>
        <taxon>Pseudomonadota</taxon>
        <taxon>Betaproteobacteria</taxon>
        <taxon>Neisseriales</taxon>
        <taxon>Neisseriaceae</taxon>
        <taxon>Neisseria</taxon>
    </lineage>
</organism>
<gene>
    <name evidence="1" type="ORF">CYJ98_006945</name>
</gene>
<reference evidence="2" key="1">
    <citation type="submission" date="2017-12" db="EMBL/GenBank/DDBJ databases">
        <title>Phylogenetic diversity of female urinary microbiome.</title>
        <authorList>
            <person name="Thomas-White K."/>
            <person name="Wolfe A.J."/>
        </authorList>
    </citation>
    <scope>NUCLEOTIDE SEQUENCE [LARGE SCALE GENOMIC DNA]</scope>
    <source>
        <strain evidence="2">UMB0023</strain>
    </source>
</reference>
<dbReference type="AlphaFoldDB" id="A0A9X7F4W9"/>
<proteinExistence type="predicted"/>
<dbReference type="RefSeq" id="WP_070814300.1">
    <property type="nucleotide sequence ID" value="NZ_CP136962.1"/>
</dbReference>
<evidence type="ECO:0000313" key="2">
    <source>
        <dbReference type="Proteomes" id="UP000234781"/>
    </source>
</evidence>
<reference evidence="1 2" key="2">
    <citation type="submission" date="2023-10" db="EMBL/GenBank/DDBJ databases">
        <authorList>
            <person name="Choi B."/>
        </authorList>
    </citation>
    <scope>NUCLEOTIDE SEQUENCE [LARGE SCALE GENOMIC DNA]</scope>
    <source>
        <strain evidence="1 2">UMB0023</strain>
    </source>
</reference>
<accession>A0A9X7F4W9</accession>
<keyword evidence="2" id="KW-1185">Reference proteome</keyword>
<sequence length="209" mass="24371">MEKAGIVYLMKTVIKGVYKIGITDENNFEIRMRHLENNGYANVAGLERILAIKTDNYKEKETLLHEIFGKSRIGETELFAIDENLVKRLFLSLRGEIVFPKNEIAELGFEKTVEEHHQEKIFEIDRSAFISFIKEKHQQNPSILRNLISSKNTHKPKNSKVRLYKDEYFGKSGTKLTTEIEEGLHIYTTYSKENLEKAYAEYSKLFESQ</sequence>
<dbReference type="Pfam" id="PF10544">
    <property type="entry name" value="T5orf172"/>
    <property type="match status" value="1"/>
</dbReference>